<sequence length="193" mass="20645">MGLLLLQAPAGAPVSVEDAKLHLRIDGDAENATVERLVKAAASNAERLTSRAFVTQRWALTLDRFPCANQPVKLPLPPLQSVEAIKYFDSNDIEQTLPASDYVVDPSGLLGKVQPAWRKSWPATSGRPMGVRIEFTAGYGAAASVPADIVSAILLLVGSLDQNREAVVIGTIVNELPMGVEYLLSPYVIPSTP</sequence>
<organism evidence="1 2">
    <name type="scientific">Pseudomonas anguilliseptica</name>
    <dbReference type="NCBI Taxonomy" id="53406"/>
    <lineage>
        <taxon>Bacteria</taxon>
        <taxon>Pseudomonadati</taxon>
        <taxon>Pseudomonadota</taxon>
        <taxon>Gammaproteobacteria</taxon>
        <taxon>Pseudomonadales</taxon>
        <taxon>Pseudomonadaceae</taxon>
        <taxon>Pseudomonas</taxon>
    </lineage>
</organism>
<dbReference type="Proteomes" id="UP000242849">
    <property type="component" value="Unassembled WGS sequence"/>
</dbReference>
<keyword evidence="2" id="KW-1185">Reference proteome</keyword>
<evidence type="ECO:0008006" key="3">
    <source>
        <dbReference type="Google" id="ProtNLM"/>
    </source>
</evidence>
<evidence type="ECO:0000313" key="2">
    <source>
        <dbReference type="Proteomes" id="UP000242849"/>
    </source>
</evidence>
<dbReference type="EMBL" id="FNSC01000001">
    <property type="protein sequence ID" value="SEC73680.1"/>
    <property type="molecule type" value="Genomic_DNA"/>
</dbReference>
<gene>
    <name evidence="1" type="ORF">SAMN05421553_1358</name>
</gene>
<dbReference type="NCBIfam" id="TIGR02215">
    <property type="entry name" value="phage_chp_gp8"/>
    <property type="match status" value="1"/>
</dbReference>
<evidence type="ECO:0000313" key="1">
    <source>
        <dbReference type="EMBL" id="SEC73680.1"/>
    </source>
</evidence>
<accession>A0A1H4UYP6</accession>
<name>A0A1H4UYP6_PSEAG</name>
<dbReference type="RefSeq" id="WP_167360334.1">
    <property type="nucleotide sequence ID" value="NZ_CP156749.1"/>
</dbReference>
<dbReference type="CDD" id="cd08054">
    <property type="entry name" value="gp6"/>
    <property type="match status" value="1"/>
</dbReference>
<reference evidence="2" key="1">
    <citation type="submission" date="2016-10" db="EMBL/GenBank/DDBJ databases">
        <authorList>
            <person name="Varghese N."/>
            <person name="Submissions S."/>
        </authorList>
    </citation>
    <scope>NUCLEOTIDE SEQUENCE [LARGE SCALE GENOMIC DNA]</scope>
    <source>
        <strain evidence="2">DSM 12111</strain>
    </source>
</reference>
<dbReference type="InterPro" id="IPR011738">
    <property type="entry name" value="Phage_CHP"/>
</dbReference>
<dbReference type="InterPro" id="IPR021146">
    <property type="entry name" value="Phage_gp6-like_head-tail"/>
</dbReference>
<proteinExistence type="predicted"/>
<dbReference type="Gene3D" id="1.10.3230.30">
    <property type="entry name" value="Phage gp6-like head-tail connector protein"/>
    <property type="match status" value="1"/>
</dbReference>
<protein>
    <recommendedName>
        <fullName evidence="3">PhiE125 gp8 family phage protein</fullName>
    </recommendedName>
</protein>
<dbReference type="AlphaFoldDB" id="A0A1H4UYP6"/>
<dbReference type="Pfam" id="PF05135">
    <property type="entry name" value="Phage_connect_1"/>
    <property type="match status" value="1"/>
</dbReference>
<dbReference type="STRING" id="53406.SAMN05421553_1358"/>